<evidence type="ECO:0000313" key="7">
    <source>
        <dbReference type="EMBL" id="NYT38737.1"/>
    </source>
</evidence>
<comment type="subcellular location">
    <subcellularLocation>
        <location evidence="1">Cell envelope</location>
    </subcellularLocation>
</comment>
<proteinExistence type="inferred from homology"/>
<dbReference type="PANTHER" id="PTHR35936:SF19">
    <property type="entry name" value="AMINO-ACID-BINDING PROTEIN YXEM-RELATED"/>
    <property type="match status" value="1"/>
</dbReference>
<dbReference type="OrthoDB" id="7708309at2"/>
<dbReference type="RefSeq" id="WP_129971307.1">
    <property type="nucleotide sequence ID" value="NZ_JACCEW010000007.1"/>
</dbReference>
<evidence type="ECO:0000256" key="2">
    <source>
        <dbReference type="ARBA" id="ARBA00010333"/>
    </source>
</evidence>
<keyword evidence="3 5" id="KW-0732">Signal</keyword>
<evidence type="ECO:0000259" key="6">
    <source>
        <dbReference type="SMART" id="SM00062"/>
    </source>
</evidence>
<dbReference type="SMART" id="SM00062">
    <property type="entry name" value="PBPb"/>
    <property type="match status" value="1"/>
</dbReference>
<keyword evidence="8" id="KW-1185">Reference proteome</keyword>
<dbReference type="Pfam" id="PF00497">
    <property type="entry name" value="SBP_bac_3"/>
    <property type="match status" value="1"/>
</dbReference>
<dbReference type="Gene3D" id="3.40.190.10">
    <property type="entry name" value="Periplasmic binding protein-like II"/>
    <property type="match status" value="2"/>
</dbReference>
<evidence type="ECO:0000256" key="3">
    <source>
        <dbReference type="ARBA" id="ARBA00022729"/>
    </source>
</evidence>
<evidence type="ECO:0000313" key="8">
    <source>
        <dbReference type="Proteomes" id="UP000580517"/>
    </source>
</evidence>
<comment type="caution">
    <text evidence="7">The sequence shown here is derived from an EMBL/GenBank/DDBJ whole genome shotgun (WGS) entry which is preliminary data.</text>
</comment>
<evidence type="ECO:0000256" key="1">
    <source>
        <dbReference type="ARBA" id="ARBA00004196"/>
    </source>
</evidence>
<reference evidence="7 8" key="1">
    <citation type="submission" date="2020-07" db="EMBL/GenBank/DDBJ databases">
        <title>Taxonomic revisions and descriptions of new bacterial species based on genomic comparisons in the high-G+C-content subgroup of the family Alcaligenaceae.</title>
        <authorList>
            <person name="Szabo A."/>
            <person name="Felfoldi T."/>
        </authorList>
    </citation>
    <scope>NUCLEOTIDE SEQUENCE [LARGE SCALE GENOMIC DNA]</scope>
    <source>
        <strain evidence="7 8">DSM 25264</strain>
    </source>
</reference>
<dbReference type="SUPFAM" id="SSF53850">
    <property type="entry name" value="Periplasmic binding protein-like II"/>
    <property type="match status" value="1"/>
</dbReference>
<feature type="signal peptide" evidence="5">
    <location>
        <begin position="1"/>
        <end position="19"/>
    </location>
</feature>
<gene>
    <name evidence="7" type="ORF">H0A68_17805</name>
</gene>
<feature type="domain" description="Solute-binding protein family 3/N-terminal" evidence="6">
    <location>
        <begin position="37"/>
        <end position="259"/>
    </location>
</feature>
<dbReference type="GO" id="GO:0030313">
    <property type="term" value="C:cell envelope"/>
    <property type="evidence" value="ECO:0007669"/>
    <property type="project" value="UniProtKB-SubCell"/>
</dbReference>
<feature type="chain" id="PRO_5032397269" evidence="5">
    <location>
        <begin position="20"/>
        <end position="260"/>
    </location>
</feature>
<comment type="similarity">
    <text evidence="2 4">Belongs to the bacterial solute-binding protein 3 family.</text>
</comment>
<evidence type="ECO:0000256" key="4">
    <source>
        <dbReference type="RuleBase" id="RU003744"/>
    </source>
</evidence>
<dbReference type="PROSITE" id="PS01039">
    <property type="entry name" value="SBP_BACTERIAL_3"/>
    <property type="match status" value="1"/>
</dbReference>
<evidence type="ECO:0000256" key="5">
    <source>
        <dbReference type="SAM" id="SignalP"/>
    </source>
</evidence>
<dbReference type="PANTHER" id="PTHR35936">
    <property type="entry name" value="MEMBRANE-BOUND LYTIC MUREIN TRANSGLYCOSYLASE F"/>
    <property type="match status" value="1"/>
</dbReference>
<dbReference type="AlphaFoldDB" id="A0A853FFS1"/>
<name>A0A853FFS1_9BURK</name>
<organism evidence="7 8">
    <name type="scientific">Allopusillimonas soli</name>
    <dbReference type="NCBI Taxonomy" id="659016"/>
    <lineage>
        <taxon>Bacteria</taxon>
        <taxon>Pseudomonadati</taxon>
        <taxon>Pseudomonadota</taxon>
        <taxon>Betaproteobacteria</taxon>
        <taxon>Burkholderiales</taxon>
        <taxon>Alcaligenaceae</taxon>
        <taxon>Allopusillimonas</taxon>
    </lineage>
</organism>
<protein>
    <submittedName>
        <fullName evidence="7">Transporter substrate-binding domain-containing protein</fullName>
    </submittedName>
</protein>
<dbReference type="Proteomes" id="UP000580517">
    <property type="component" value="Unassembled WGS sequence"/>
</dbReference>
<sequence>MRISMAVGLIFAAPALVNAQSAGSPVDTLAHVMESKTLRVCTPGDYRPFSYHNDDDSYEGLDIDLMRDLADTLGAQAVFVKTTWKNLMDDFTSGKCDAGAGGISVTLERQKQAYFSAPYMVNGKTPITLCSNVKKFQTIEDINKPDVRVVYNPGGSNEKFATTRLSKAHLTQHENNIGIFKEVAEGRADVFVTEAAEAKVQSKRDPRLCAVNPDKPLQYAEMGYLLPQGDMRFKLYVDQWLHLSKASGAYAKLANKWVPQ</sequence>
<accession>A0A853FFS1</accession>
<dbReference type="InterPro" id="IPR001638">
    <property type="entry name" value="Solute-binding_3/MltF_N"/>
</dbReference>
<dbReference type="EMBL" id="JACCEW010000007">
    <property type="protein sequence ID" value="NYT38737.1"/>
    <property type="molecule type" value="Genomic_DNA"/>
</dbReference>
<dbReference type="InterPro" id="IPR018313">
    <property type="entry name" value="SBP_3_CS"/>
</dbReference>